<reference evidence="2" key="1">
    <citation type="journal article" date="2008" name="Proc. Natl. Acad. Sci. U.S.A.">
        <title>The genome of Cyanothece 51142, a unicellular diazotrophic cyanobacterium important in the marine nitrogen cycle.</title>
        <authorList>
            <person name="Welsh E.A."/>
            <person name="Liberton M."/>
            <person name="Stoeckel J."/>
            <person name="Loh T."/>
            <person name="Elvitigala T."/>
            <person name="Wang C."/>
            <person name="Wollam A."/>
            <person name="Fulton R.S."/>
            <person name="Clifton S.W."/>
            <person name="Jacobs J.M."/>
            <person name="Aurora R."/>
            <person name="Ghosh B.K."/>
            <person name="Sherman L.A."/>
            <person name="Smith R.D."/>
            <person name="Wilson R.K."/>
            <person name="Pakrasi H.B."/>
        </authorList>
    </citation>
    <scope>NUCLEOTIDE SEQUENCE [LARGE SCALE GENOMIC DNA]</scope>
    <source>
        <strain evidence="2">ATCC 51142</strain>
    </source>
</reference>
<dbReference type="Proteomes" id="UP000001203">
    <property type="component" value="Chromosome linear"/>
</dbReference>
<name>B1X2N8_CROS5</name>
<feature type="transmembrane region" description="Helical" evidence="1">
    <location>
        <begin position="255"/>
        <end position="272"/>
    </location>
</feature>
<keyword evidence="1" id="KW-0472">Membrane</keyword>
<dbReference type="eggNOG" id="ENOG5030VVA">
    <property type="taxonomic scope" value="Bacteria"/>
</dbReference>
<evidence type="ECO:0000313" key="2">
    <source>
        <dbReference type="EMBL" id="ACB54399.1"/>
    </source>
</evidence>
<keyword evidence="1" id="KW-0812">Transmembrane</keyword>
<dbReference type="EMBL" id="CP000807">
    <property type="protein sequence ID" value="ACB54399.1"/>
    <property type="molecule type" value="Genomic_DNA"/>
</dbReference>
<proteinExistence type="predicted"/>
<dbReference type="RefSeq" id="WP_009546186.1">
    <property type="nucleotide sequence ID" value="NC_010547.1"/>
</dbReference>
<organism evidence="2 3">
    <name type="scientific">Crocosphaera subtropica (strain ATCC 51142 / BH68)</name>
    <name type="common">Cyanothece sp. (strain ATCC 51142)</name>
    <dbReference type="NCBI Taxonomy" id="43989"/>
    <lineage>
        <taxon>Bacteria</taxon>
        <taxon>Bacillati</taxon>
        <taxon>Cyanobacteriota</taxon>
        <taxon>Cyanophyceae</taxon>
        <taxon>Oscillatoriophycideae</taxon>
        <taxon>Chroococcales</taxon>
        <taxon>Aphanothecaceae</taxon>
        <taxon>Crocosphaera</taxon>
        <taxon>Crocosphaera subtropica</taxon>
    </lineage>
</organism>
<keyword evidence="1" id="KW-1133">Transmembrane helix</keyword>
<protein>
    <submittedName>
        <fullName evidence="2">Uncharacterized protein</fullName>
    </submittedName>
</protein>
<dbReference type="AlphaFoldDB" id="B1X2N8"/>
<sequence>MKTEIKTLNYTESLLFCLATLFNRDITTLSVYTEQSSYSDDVYQQCLETLKSHQKLDRKLMQDNLQVFDESTWYFVYKRFTRLSELNFNKDIQIVWEALDYDYKNLPDQLWKYNSKDILQLYGITIKLPSFVVYIEKSRTKFIFFEKEMINICQNYLEDYFKPLDKEVVIEKHNHILWVSESIPNPQIFANYAIYEIDQILITNLSIILYGFLILAYFVNLITSLTVSCFIFFLFVLTYRWVTDSLLTKFTLSDCLLYLILIFGVGFCLFYLL</sequence>
<keyword evidence="3" id="KW-1185">Reference proteome</keyword>
<dbReference type="HOGENOM" id="CLU_1018281_0_0_3"/>
<dbReference type="OrthoDB" id="9979315at2"/>
<evidence type="ECO:0000313" key="3">
    <source>
        <dbReference type="Proteomes" id="UP000001203"/>
    </source>
</evidence>
<dbReference type="KEGG" id="cyt:cce_5053"/>
<accession>B1X2N8</accession>
<gene>
    <name evidence="2" type="ordered locus">cce_5053</name>
</gene>
<evidence type="ECO:0000256" key="1">
    <source>
        <dbReference type="SAM" id="Phobius"/>
    </source>
</evidence>